<proteinExistence type="predicted"/>
<sequence>MSDYLPREVLVDIISRLPVKSLLRFRCVSKSWCSLIESPNFIATHLNQSIINNNNNNNNTHLLIRHFSVNTRKEHYSLRLDTETLDECVELKCPFKTRSGNFFRVVGSCNGLICLSDDHFGYTYSLIIWNPVTRRSVTLPKPGICFDVCGPYMGALGFGFDPQTNDYKVVRLSFLQNKMGSWDTSAGPRSLLFGGEGGYIAPPEVEVFALSTGSWKTIDSAGVPHYNMIEYFWSSAFVNGKIHWLAYNRRDDCNRSYHNTIMSFDVVREVFGEVDLPRKLAGKYPLNMTIGVFGDTLSVFQYDDRAMSKCCSMWIMRQYGVAESWSKQFNVNLQGGLGAVLGFRKNGELLLTRRGGEVVSYNSSNKAIKNLGICGAARDSVFVVTYLESLVLLDGVNGVLGAQVESCDTVGSEEVPVSGARNGQAVADALEEHSLMHNLFSAHFLSY</sequence>
<protein>
    <recommendedName>
        <fullName evidence="1">F-box domain-containing protein</fullName>
    </recommendedName>
</protein>
<dbReference type="PANTHER" id="PTHR31672:SF10">
    <property type="entry name" value="F-BOX DOMAIN-CONTAINING PROTEIN"/>
    <property type="match status" value="1"/>
</dbReference>
<dbReference type="InterPro" id="IPR011043">
    <property type="entry name" value="Gal_Oxase/kelch_b-propeller"/>
</dbReference>
<organism evidence="2">
    <name type="scientific">Davidia involucrata</name>
    <name type="common">Dove tree</name>
    <dbReference type="NCBI Taxonomy" id="16924"/>
    <lineage>
        <taxon>Eukaryota</taxon>
        <taxon>Viridiplantae</taxon>
        <taxon>Streptophyta</taxon>
        <taxon>Embryophyta</taxon>
        <taxon>Tracheophyta</taxon>
        <taxon>Spermatophyta</taxon>
        <taxon>Magnoliopsida</taxon>
        <taxon>eudicotyledons</taxon>
        <taxon>Gunneridae</taxon>
        <taxon>Pentapetalae</taxon>
        <taxon>asterids</taxon>
        <taxon>Cornales</taxon>
        <taxon>Nyssaceae</taxon>
        <taxon>Davidia</taxon>
    </lineage>
</organism>
<dbReference type="InterPro" id="IPR017451">
    <property type="entry name" value="F-box-assoc_interact_dom"/>
</dbReference>
<dbReference type="InterPro" id="IPR006527">
    <property type="entry name" value="F-box-assoc_dom_typ1"/>
</dbReference>
<dbReference type="EMBL" id="GHES01039983">
    <property type="protein sequence ID" value="MPA70542.1"/>
    <property type="molecule type" value="Transcribed_RNA"/>
</dbReference>
<name>A0A5B7BNK8_DAVIN</name>
<evidence type="ECO:0000313" key="2">
    <source>
        <dbReference type="EMBL" id="MPA70542.1"/>
    </source>
</evidence>
<dbReference type="SUPFAM" id="SSF81383">
    <property type="entry name" value="F-box domain"/>
    <property type="match status" value="1"/>
</dbReference>
<gene>
    <name evidence="2" type="ORF">Din_039983</name>
</gene>
<dbReference type="InterPro" id="IPR001810">
    <property type="entry name" value="F-box_dom"/>
</dbReference>
<dbReference type="InterPro" id="IPR050796">
    <property type="entry name" value="SCF_F-box_component"/>
</dbReference>
<dbReference type="InterPro" id="IPR036047">
    <property type="entry name" value="F-box-like_dom_sf"/>
</dbReference>
<dbReference type="Gene3D" id="1.20.1280.50">
    <property type="match status" value="1"/>
</dbReference>
<reference evidence="2" key="1">
    <citation type="submission" date="2019-08" db="EMBL/GenBank/DDBJ databases">
        <title>Reference gene set and small RNA set construction with multiple tissues from Davidia involucrata Baill.</title>
        <authorList>
            <person name="Yang H."/>
            <person name="Zhou C."/>
            <person name="Li G."/>
            <person name="Wang J."/>
            <person name="Gao P."/>
            <person name="Wang M."/>
            <person name="Wang R."/>
            <person name="Zhao Y."/>
        </authorList>
    </citation>
    <scope>NUCLEOTIDE SEQUENCE</scope>
    <source>
        <tissue evidence="2">Mixed with DoveR01_LX</tissue>
    </source>
</reference>
<dbReference type="Pfam" id="PF00646">
    <property type="entry name" value="F-box"/>
    <property type="match status" value="1"/>
</dbReference>
<dbReference type="SUPFAM" id="SSF50965">
    <property type="entry name" value="Galactose oxidase, central domain"/>
    <property type="match status" value="1"/>
</dbReference>
<evidence type="ECO:0000259" key="1">
    <source>
        <dbReference type="PROSITE" id="PS50181"/>
    </source>
</evidence>
<dbReference type="Pfam" id="PF07734">
    <property type="entry name" value="FBA_1"/>
    <property type="match status" value="1"/>
</dbReference>
<dbReference type="NCBIfam" id="TIGR01640">
    <property type="entry name" value="F_box_assoc_1"/>
    <property type="match status" value="1"/>
</dbReference>
<dbReference type="SMART" id="SM00256">
    <property type="entry name" value="FBOX"/>
    <property type="match status" value="1"/>
</dbReference>
<dbReference type="CDD" id="cd22157">
    <property type="entry name" value="F-box_AtFBW1-like"/>
    <property type="match status" value="1"/>
</dbReference>
<dbReference type="AlphaFoldDB" id="A0A5B7BNK8"/>
<accession>A0A5B7BNK8</accession>
<dbReference type="PROSITE" id="PS50181">
    <property type="entry name" value="FBOX"/>
    <property type="match status" value="1"/>
</dbReference>
<dbReference type="PANTHER" id="PTHR31672">
    <property type="entry name" value="BNACNNG10540D PROTEIN"/>
    <property type="match status" value="1"/>
</dbReference>
<feature type="domain" description="F-box" evidence="1">
    <location>
        <begin position="1"/>
        <end position="46"/>
    </location>
</feature>